<feature type="compositionally biased region" description="Low complexity" evidence="3">
    <location>
        <begin position="313"/>
        <end position="329"/>
    </location>
</feature>
<dbReference type="SMART" id="SM00673">
    <property type="entry name" value="CARP"/>
    <property type="match status" value="2"/>
</dbReference>
<evidence type="ECO:0000313" key="5">
    <source>
        <dbReference type="EMBL" id="SZX73216.1"/>
    </source>
</evidence>
<dbReference type="Pfam" id="PF07986">
    <property type="entry name" value="TBCC"/>
    <property type="match status" value="1"/>
</dbReference>
<protein>
    <recommendedName>
        <fullName evidence="4">C-CAP/cofactor C-like domain-containing protein</fullName>
    </recommendedName>
</protein>
<dbReference type="InterPro" id="IPR016098">
    <property type="entry name" value="CAP/MinC_C"/>
</dbReference>
<evidence type="ECO:0000256" key="3">
    <source>
        <dbReference type="SAM" id="MobiDB-lite"/>
    </source>
</evidence>
<dbReference type="InterPro" id="IPR017901">
    <property type="entry name" value="C-CAP_CF_C-like"/>
</dbReference>
<evidence type="ECO:0000313" key="6">
    <source>
        <dbReference type="Proteomes" id="UP000256970"/>
    </source>
</evidence>
<accession>A0A383W951</accession>
<dbReference type="GO" id="GO:1990075">
    <property type="term" value="C:periciliary membrane compartment"/>
    <property type="evidence" value="ECO:0007669"/>
    <property type="project" value="TreeGrafter"/>
</dbReference>
<feature type="region of interest" description="Disordered" evidence="3">
    <location>
        <begin position="348"/>
        <end position="395"/>
    </location>
</feature>
<proteinExistence type="inferred from homology"/>
<dbReference type="InterPro" id="IPR006599">
    <property type="entry name" value="CARP_motif"/>
</dbReference>
<feature type="region of interest" description="Disordered" evidence="3">
    <location>
        <begin position="240"/>
        <end position="260"/>
    </location>
</feature>
<dbReference type="PANTHER" id="PTHR15440:SF0">
    <property type="entry name" value="PROTEIN XRP2"/>
    <property type="match status" value="1"/>
</dbReference>
<feature type="compositionally biased region" description="Low complexity" evidence="3">
    <location>
        <begin position="36"/>
        <end position="52"/>
    </location>
</feature>
<dbReference type="InterPro" id="IPR039093">
    <property type="entry name" value="XRP2"/>
</dbReference>
<evidence type="ECO:0000256" key="1">
    <source>
        <dbReference type="ARBA" id="ARBA00008848"/>
    </source>
</evidence>
<comment type="similarity">
    <text evidence="1">Belongs to the TBCC family.</text>
</comment>
<sequence>MYFNKPKACDEQQQACTNQQQLIKAGKAPTAADGKAGSSSHTATAPAAAAGKPKLNPKDFMFMQLTGKTHVKLPGSINGQQFIIDGCEGCDLYVMDACAMVTVDDCKDCRIFIGPTESSVFVRNCSNCQLVCITRQLRTRDCQDCSILLRSRTRPIIESSTGIALGCFCTPYAGLAQQMAAMQLTPLHNFWSDVFDFTPAEAAAAGAVELQSSKHWRLLPAGTSLQQHMGQLPKQVQQLLGQTAHDEQQQQQEQQAAVQPLTEHDRQAAVCTAGALCSLQDVTEGCFAFLLFPPGQQGAVLQWLASQFPLPASSSNSSSLAGRRSSSSDSHCDAAGVTEIDDITLDECPGSQEQDTAAAAEAEAAQPAADGNAAKVAACQEQQEQHQAQQQQEQRQSLLLHTNEAAVPAEVLQQMAAAAGWSQAQLKQLAAGQAAAVKGDKHAKQRTCFIGVEVSCASVEQQAALSSSAAALSTLSCSSLQAAKLFRNLGTDG</sequence>
<dbReference type="EMBL" id="FNXT01001186">
    <property type="protein sequence ID" value="SZX73216.1"/>
    <property type="molecule type" value="Genomic_DNA"/>
</dbReference>
<dbReference type="STRING" id="3088.A0A383W951"/>
<feature type="region of interest" description="Disordered" evidence="3">
    <location>
        <begin position="312"/>
        <end position="333"/>
    </location>
</feature>
<dbReference type="GO" id="GO:0005096">
    <property type="term" value="F:GTPase activator activity"/>
    <property type="evidence" value="ECO:0007669"/>
    <property type="project" value="InterPro"/>
</dbReference>
<evidence type="ECO:0000256" key="2">
    <source>
        <dbReference type="ARBA" id="ARBA00022741"/>
    </source>
</evidence>
<dbReference type="PROSITE" id="PS51329">
    <property type="entry name" value="C_CAP_COFACTOR_C"/>
    <property type="match status" value="1"/>
</dbReference>
<evidence type="ECO:0000259" key="4">
    <source>
        <dbReference type="PROSITE" id="PS51329"/>
    </source>
</evidence>
<feature type="compositionally biased region" description="Low complexity" evidence="3">
    <location>
        <begin position="357"/>
        <end position="395"/>
    </location>
</feature>
<dbReference type="Gene3D" id="2.160.20.70">
    <property type="match status" value="1"/>
</dbReference>
<dbReference type="InterPro" id="IPR012945">
    <property type="entry name" value="Tubulin-bd_cofactor_C_dom"/>
</dbReference>
<dbReference type="GO" id="GO:0006892">
    <property type="term" value="P:post-Golgi vesicle-mediated transport"/>
    <property type="evidence" value="ECO:0007669"/>
    <property type="project" value="TreeGrafter"/>
</dbReference>
<reference evidence="5 6" key="1">
    <citation type="submission" date="2016-10" db="EMBL/GenBank/DDBJ databases">
        <authorList>
            <person name="Cai Z."/>
        </authorList>
    </citation>
    <scope>NUCLEOTIDE SEQUENCE [LARGE SCALE GENOMIC DNA]</scope>
</reference>
<keyword evidence="6" id="KW-1185">Reference proteome</keyword>
<feature type="region of interest" description="Disordered" evidence="3">
    <location>
        <begin position="27"/>
        <end position="52"/>
    </location>
</feature>
<dbReference type="SUPFAM" id="SSF69340">
    <property type="entry name" value="C-terminal domain of adenylylcyclase associated protein"/>
    <property type="match status" value="1"/>
</dbReference>
<organism evidence="5 6">
    <name type="scientific">Tetradesmus obliquus</name>
    <name type="common">Green alga</name>
    <name type="synonym">Acutodesmus obliquus</name>
    <dbReference type="NCBI Taxonomy" id="3088"/>
    <lineage>
        <taxon>Eukaryota</taxon>
        <taxon>Viridiplantae</taxon>
        <taxon>Chlorophyta</taxon>
        <taxon>core chlorophytes</taxon>
        <taxon>Chlorophyceae</taxon>
        <taxon>CS clade</taxon>
        <taxon>Sphaeropleales</taxon>
        <taxon>Scenedesmaceae</taxon>
        <taxon>Tetradesmus</taxon>
    </lineage>
</organism>
<dbReference type="GO" id="GO:0005929">
    <property type="term" value="C:cilium"/>
    <property type="evidence" value="ECO:0007669"/>
    <property type="project" value="TreeGrafter"/>
</dbReference>
<dbReference type="PANTHER" id="PTHR15440">
    <property type="entry name" value="XRP2 PROTEIN"/>
    <property type="match status" value="1"/>
</dbReference>
<dbReference type="Proteomes" id="UP000256970">
    <property type="component" value="Unassembled WGS sequence"/>
</dbReference>
<gene>
    <name evidence="5" type="ORF">BQ4739_LOCUS13325</name>
</gene>
<dbReference type="GO" id="GO:0000166">
    <property type="term" value="F:nucleotide binding"/>
    <property type="evidence" value="ECO:0007669"/>
    <property type="project" value="UniProtKB-KW"/>
</dbReference>
<feature type="domain" description="C-CAP/cofactor C-like" evidence="4">
    <location>
        <begin position="46"/>
        <end position="199"/>
    </location>
</feature>
<name>A0A383W951_TETOB</name>
<dbReference type="AlphaFoldDB" id="A0A383W951"/>
<dbReference type="InterPro" id="IPR036223">
    <property type="entry name" value="CAP_C_sf"/>
</dbReference>
<keyword evidence="2" id="KW-0547">Nucleotide-binding</keyword>